<accession>A0A409X551</accession>
<proteinExistence type="predicted"/>
<evidence type="ECO:0000313" key="2">
    <source>
        <dbReference type="EMBL" id="PPQ85840.1"/>
    </source>
</evidence>
<gene>
    <name evidence="2" type="ORF">CVT25_003368</name>
</gene>
<evidence type="ECO:0000256" key="1">
    <source>
        <dbReference type="SAM" id="MobiDB-lite"/>
    </source>
</evidence>
<dbReference type="InParanoid" id="A0A409X551"/>
<comment type="caution">
    <text evidence="2">The sequence shown here is derived from an EMBL/GenBank/DDBJ whole genome shotgun (WGS) entry which is preliminary data.</text>
</comment>
<protein>
    <submittedName>
        <fullName evidence="2">Uncharacterized protein</fullName>
    </submittedName>
</protein>
<dbReference type="Proteomes" id="UP000283269">
    <property type="component" value="Unassembled WGS sequence"/>
</dbReference>
<sequence>MDTYTPTSTSHPFSSSPPLSHEQEHEQELDPDHDLFKETQDHLEEHTRIHIPLCLHESGICGCSAGAGQCAHRHGFGFGFGGACGWARTRSCLLLGRDVDADADANRDFSPGNLGDEVVVRLGDLEVLSVDVVREGAAYMVLLSPSRVEVHVLFENRVEGGGWWSEVGRRWAWRKRGGGGGGEMEANEVCASSTVYESFRHPSPGVGEDSCTRALGGF</sequence>
<feature type="region of interest" description="Disordered" evidence="1">
    <location>
        <begin position="1"/>
        <end position="29"/>
    </location>
</feature>
<dbReference type="AlphaFoldDB" id="A0A409X551"/>
<feature type="compositionally biased region" description="Low complexity" evidence="1">
    <location>
        <begin position="1"/>
        <end position="20"/>
    </location>
</feature>
<dbReference type="EMBL" id="NHYD01002621">
    <property type="protein sequence ID" value="PPQ85840.1"/>
    <property type="molecule type" value="Genomic_DNA"/>
</dbReference>
<name>A0A409X551_PSICY</name>
<reference evidence="2 3" key="1">
    <citation type="journal article" date="2018" name="Evol. Lett.">
        <title>Horizontal gene cluster transfer increased hallucinogenic mushroom diversity.</title>
        <authorList>
            <person name="Reynolds H.T."/>
            <person name="Vijayakumar V."/>
            <person name="Gluck-Thaler E."/>
            <person name="Korotkin H.B."/>
            <person name="Matheny P.B."/>
            <person name="Slot J.C."/>
        </authorList>
    </citation>
    <scope>NUCLEOTIDE SEQUENCE [LARGE SCALE GENOMIC DNA]</scope>
    <source>
        <strain evidence="2 3">2631</strain>
    </source>
</reference>
<organism evidence="2 3">
    <name type="scientific">Psilocybe cyanescens</name>
    <dbReference type="NCBI Taxonomy" id="93625"/>
    <lineage>
        <taxon>Eukaryota</taxon>
        <taxon>Fungi</taxon>
        <taxon>Dikarya</taxon>
        <taxon>Basidiomycota</taxon>
        <taxon>Agaricomycotina</taxon>
        <taxon>Agaricomycetes</taxon>
        <taxon>Agaricomycetidae</taxon>
        <taxon>Agaricales</taxon>
        <taxon>Agaricineae</taxon>
        <taxon>Strophariaceae</taxon>
        <taxon>Psilocybe</taxon>
    </lineage>
</organism>
<keyword evidence="3" id="KW-1185">Reference proteome</keyword>
<evidence type="ECO:0000313" key="3">
    <source>
        <dbReference type="Proteomes" id="UP000283269"/>
    </source>
</evidence>